<evidence type="ECO:0000259" key="2">
    <source>
        <dbReference type="Pfam" id="PF10481"/>
    </source>
</evidence>
<evidence type="ECO:0000313" key="4">
    <source>
        <dbReference type="Proteomes" id="UP000838412"/>
    </source>
</evidence>
<feature type="region of interest" description="Disordered" evidence="1">
    <location>
        <begin position="258"/>
        <end position="281"/>
    </location>
</feature>
<dbReference type="OrthoDB" id="10255522at2759"/>
<reference evidence="3" key="1">
    <citation type="submission" date="2022-01" db="EMBL/GenBank/DDBJ databases">
        <authorList>
            <person name="Braso-Vives M."/>
        </authorList>
    </citation>
    <scope>NUCLEOTIDE SEQUENCE</scope>
</reference>
<name>A0A8K0ENI2_BRALA</name>
<dbReference type="GO" id="GO:0000278">
    <property type="term" value="P:mitotic cell cycle"/>
    <property type="evidence" value="ECO:0007669"/>
    <property type="project" value="TreeGrafter"/>
</dbReference>
<feature type="region of interest" description="Disordered" evidence="1">
    <location>
        <begin position="121"/>
        <end position="165"/>
    </location>
</feature>
<dbReference type="Proteomes" id="UP000838412">
    <property type="component" value="Chromosome 4"/>
</dbReference>
<dbReference type="PANTHER" id="PTHR18874:SF10">
    <property type="entry name" value="CENTROMERE PROTEIN F"/>
    <property type="match status" value="1"/>
</dbReference>
<gene>
    <name evidence="3" type="primary">CENPF</name>
    <name evidence="3" type="ORF">BLAG_LOCUS17657</name>
</gene>
<dbReference type="GO" id="GO:0008017">
    <property type="term" value="F:microtubule binding"/>
    <property type="evidence" value="ECO:0007669"/>
    <property type="project" value="InterPro"/>
</dbReference>
<feature type="region of interest" description="Disordered" evidence="1">
    <location>
        <begin position="213"/>
        <end position="243"/>
    </location>
</feature>
<feature type="compositionally biased region" description="Polar residues" evidence="1">
    <location>
        <begin position="87"/>
        <end position="96"/>
    </location>
</feature>
<dbReference type="Pfam" id="PF10481">
    <property type="entry name" value="CENP-F_N"/>
    <property type="match status" value="1"/>
</dbReference>
<proteinExistence type="predicted"/>
<dbReference type="GO" id="GO:0005634">
    <property type="term" value="C:nucleus"/>
    <property type="evidence" value="ECO:0007669"/>
    <property type="project" value="TreeGrafter"/>
</dbReference>
<dbReference type="GO" id="GO:0070840">
    <property type="term" value="F:dynein complex binding"/>
    <property type="evidence" value="ECO:0007669"/>
    <property type="project" value="TreeGrafter"/>
</dbReference>
<dbReference type="GO" id="GO:0000922">
    <property type="term" value="C:spindle pole"/>
    <property type="evidence" value="ECO:0007669"/>
    <property type="project" value="TreeGrafter"/>
</dbReference>
<feature type="compositionally biased region" description="Basic and acidic residues" evidence="1">
    <location>
        <begin position="52"/>
        <end position="86"/>
    </location>
</feature>
<dbReference type="GO" id="GO:0051310">
    <property type="term" value="P:metaphase chromosome alignment"/>
    <property type="evidence" value="ECO:0007669"/>
    <property type="project" value="TreeGrafter"/>
</dbReference>
<organism evidence="3 4">
    <name type="scientific">Branchiostoma lanceolatum</name>
    <name type="common">Common lancelet</name>
    <name type="synonym">Amphioxus lanceolatum</name>
    <dbReference type="NCBI Taxonomy" id="7740"/>
    <lineage>
        <taxon>Eukaryota</taxon>
        <taxon>Metazoa</taxon>
        <taxon>Chordata</taxon>
        <taxon>Cephalochordata</taxon>
        <taxon>Leptocardii</taxon>
        <taxon>Amphioxiformes</taxon>
        <taxon>Branchiostomatidae</taxon>
        <taxon>Branchiostoma</taxon>
    </lineage>
</organism>
<feature type="domain" description="Centromere protein Cenp-F N-terminal" evidence="2">
    <location>
        <begin position="3"/>
        <end position="82"/>
    </location>
</feature>
<feature type="compositionally biased region" description="Basic and acidic residues" evidence="1">
    <location>
        <begin position="147"/>
        <end position="165"/>
    </location>
</feature>
<dbReference type="GO" id="GO:0010389">
    <property type="term" value="P:regulation of G2/M transition of mitotic cell cycle"/>
    <property type="evidence" value="ECO:0007669"/>
    <property type="project" value="TreeGrafter"/>
</dbReference>
<keyword evidence="4" id="KW-1185">Reference proteome</keyword>
<protein>
    <submittedName>
        <fullName evidence="3">CENPF protein</fullName>
    </submittedName>
</protein>
<dbReference type="InterPro" id="IPR043513">
    <property type="entry name" value="Cenp-F"/>
</dbReference>
<feature type="region of interest" description="Disordered" evidence="1">
    <location>
        <begin position="47"/>
        <end position="104"/>
    </location>
</feature>
<sequence>MKRRVTIMKRENQTLVESCEDLQRKREKIQHDLQTKESLVSCMEGQLSHAKASLDTETSKNHQLKGDLERTEQELGRAQHRAEKLQAENSHLQEASNHQRQELEGKTEKIKNLQQEIKKLQFDLERGRSQEYTGSRRHGSGSSSDDESSHLKKKITDLESQRDRDAAEFNRVNTELKHLKQKLNEKQAASSPATPAKSNVAVSFDLVSLGSPAAPVSTPHTRSQSKQLRDPFGTPPPPPAAQVDNTELIRLQGLLQESKKQTEGTPEPPPAGPGSQAVGLHEPGRGAVAAHCTRFCTILGALRSLTGSMAVHGQDQTDSYMCDRGSANKQ</sequence>
<dbReference type="PANTHER" id="PTHR18874">
    <property type="entry name" value="CMF/LEK/CENP CELL DIVISION-RELATED"/>
    <property type="match status" value="1"/>
</dbReference>
<evidence type="ECO:0000256" key="1">
    <source>
        <dbReference type="SAM" id="MobiDB-lite"/>
    </source>
</evidence>
<dbReference type="AlphaFoldDB" id="A0A8K0ENI2"/>
<dbReference type="InterPro" id="IPR018463">
    <property type="entry name" value="Centromere_CenpF_N"/>
</dbReference>
<accession>A0A8K0ENI2</accession>
<dbReference type="Gene3D" id="1.10.287.1490">
    <property type="match status" value="1"/>
</dbReference>
<dbReference type="EMBL" id="OV696689">
    <property type="protein sequence ID" value="CAH1262708.1"/>
    <property type="molecule type" value="Genomic_DNA"/>
</dbReference>
<dbReference type="GO" id="GO:0000775">
    <property type="term" value="C:chromosome, centromeric region"/>
    <property type="evidence" value="ECO:0007669"/>
    <property type="project" value="InterPro"/>
</dbReference>
<evidence type="ECO:0000313" key="3">
    <source>
        <dbReference type="EMBL" id="CAH1262708.1"/>
    </source>
</evidence>